<keyword evidence="6 8" id="KW-1133">Transmembrane helix</keyword>
<feature type="transmembrane region" description="Helical" evidence="8">
    <location>
        <begin position="226"/>
        <end position="247"/>
    </location>
</feature>
<dbReference type="Pfam" id="PF03845">
    <property type="entry name" value="Spore_permease"/>
    <property type="match status" value="1"/>
</dbReference>
<feature type="transmembrane region" description="Helical" evidence="8">
    <location>
        <begin position="311"/>
        <end position="332"/>
    </location>
</feature>
<keyword evidence="5 8" id="KW-0812">Transmembrane</keyword>
<reference evidence="9" key="1">
    <citation type="submission" date="2011-05" db="EMBL/GenBank/DDBJ databases">
        <title>Complete sequence of Thermoanaerobacterium xylanolyticum LX-11.</title>
        <authorList>
            <consortium name="US DOE Joint Genome Institute"/>
            <person name="Lucas S."/>
            <person name="Han J."/>
            <person name="Lapidus A."/>
            <person name="Cheng J.-F."/>
            <person name="Goodwin L."/>
            <person name="Pitluck S."/>
            <person name="Peters L."/>
            <person name="Mikhailova N."/>
            <person name="Lu M."/>
            <person name="Han C."/>
            <person name="Tapia R."/>
            <person name="Land M."/>
            <person name="Hauser L."/>
            <person name="Kyrpides N."/>
            <person name="Ivanova N."/>
            <person name="Pagani I."/>
            <person name="Hemme C."/>
            <person name="Woyke T."/>
        </authorList>
    </citation>
    <scope>NUCLEOTIDE SEQUENCE</scope>
    <source>
        <strain evidence="9">LX-11</strain>
    </source>
</reference>
<dbReference type="PANTHER" id="PTHR34975">
    <property type="entry name" value="SPORE GERMINATION PROTEIN A2"/>
    <property type="match status" value="1"/>
</dbReference>
<comment type="similarity">
    <text evidence="2">Belongs to the amino acid-polyamine-organocation (APC) superfamily. Spore germination protein (SGP) (TC 2.A.3.9) family.</text>
</comment>
<dbReference type="EMBL" id="CP002739">
    <property type="protein sequence ID" value="AEF16326.1"/>
    <property type="molecule type" value="Genomic_DNA"/>
</dbReference>
<evidence type="ECO:0000256" key="2">
    <source>
        <dbReference type="ARBA" id="ARBA00007998"/>
    </source>
</evidence>
<keyword evidence="10" id="KW-1185">Reference proteome</keyword>
<keyword evidence="4" id="KW-0309">Germination</keyword>
<feature type="transmembrane region" description="Helical" evidence="8">
    <location>
        <begin position="278"/>
        <end position="299"/>
    </location>
</feature>
<dbReference type="GO" id="GO:0009847">
    <property type="term" value="P:spore germination"/>
    <property type="evidence" value="ECO:0007669"/>
    <property type="project" value="InterPro"/>
</dbReference>
<evidence type="ECO:0000313" key="10">
    <source>
        <dbReference type="Proteomes" id="UP000007239"/>
    </source>
</evidence>
<dbReference type="HOGENOM" id="CLU_047547_1_2_9"/>
<evidence type="ECO:0000256" key="4">
    <source>
        <dbReference type="ARBA" id="ARBA00022544"/>
    </source>
</evidence>
<dbReference type="InterPro" id="IPR004761">
    <property type="entry name" value="Spore_GerAB"/>
</dbReference>
<dbReference type="Gene3D" id="1.20.1740.10">
    <property type="entry name" value="Amino acid/polyamine transporter I"/>
    <property type="match status" value="1"/>
</dbReference>
<dbReference type="PANTHER" id="PTHR34975:SF2">
    <property type="entry name" value="SPORE GERMINATION PROTEIN A2"/>
    <property type="match status" value="1"/>
</dbReference>
<feature type="transmembrane region" description="Helical" evidence="8">
    <location>
        <begin position="90"/>
        <end position="109"/>
    </location>
</feature>
<proteinExistence type="inferred from homology"/>
<dbReference type="NCBIfam" id="TIGR00912">
    <property type="entry name" value="2A0309"/>
    <property type="match status" value="1"/>
</dbReference>
<organism evidence="9 10">
    <name type="scientific">Thermoanaerobacterium xylanolyticum (strain ATCC 49914 / DSM 7097 / LX-11)</name>
    <dbReference type="NCBI Taxonomy" id="858215"/>
    <lineage>
        <taxon>Bacteria</taxon>
        <taxon>Bacillati</taxon>
        <taxon>Bacillota</taxon>
        <taxon>Clostridia</taxon>
        <taxon>Thermoanaerobacterales</taxon>
        <taxon>Thermoanaerobacteraceae</taxon>
        <taxon>Thermoanaerobacterium</taxon>
    </lineage>
</organism>
<dbReference type="AlphaFoldDB" id="F6BGA8"/>
<accession>F6BGA8</accession>
<evidence type="ECO:0000256" key="3">
    <source>
        <dbReference type="ARBA" id="ARBA00022448"/>
    </source>
</evidence>
<feature type="transmembrane region" description="Helical" evidence="8">
    <location>
        <begin position="49"/>
        <end position="70"/>
    </location>
</feature>
<feature type="transmembrane region" description="Helical" evidence="8">
    <location>
        <begin position="21"/>
        <end position="43"/>
    </location>
</feature>
<keyword evidence="7 8" id="KW-0472">Membrane</keyword>
<feature type="transmembrane region" description="Helical" evidence="8">
    <location>
        <begin position="196"/>
        <end position="214"/>
    </location>
</feature>
<dbReference type="STRING" id="858215.Thexy_0270"/>
<keyword evidence="3" id="KW-0813">Transport</keyword>
<evidence type="ECO:0000256" key="1">
    <source>
        <dbReference type="ARBA" id="ARBA00004141"/>
    </source>
</evidence>
<evidence type="ECO:0000256" key="5">
    <source>
        <dbReference type="ARBA" id="ARBA00022692"/>
    </source>
</evidence>
<name>F6BGA8_THEXL</name>
<dbReference type="RefSeq" id="WP_013787086.1">
    <property type="nucleotide sequence ID" value="NC_015555.1"/>
</dbReference>
<feature type="transmembrane region" description="Helical" evidence="8">
    <location>
        <begin position="344"/>
        <end position="363"/>
    </location>
</feature>
<evidence type="ECO:0000313" key="9">
    <source>
        <dbReference type="EMBL" id="AEF16326.1"/>
    </source>
</evidence>
<sequence length="378" mass="42748">MFKNILSFEATTEKKISPKQFIYLIVSVVLSTATIFLPSIVASKAEQDSWMSVIMATAFSIPVFCLYYGISAIFKDKTLFSFLEDIFGKIIGKIIASLYLLFFIHLAVIMLRELFEIMRSAFMPKTPPIVFSLALMIVASYAVTKGFVAIARMNEVVFPFGMGLLAFVIFFSIPYVKFENFLPILANGLLPPMKGALPLISWMLESVIILAIFPHISDSKKVLKSGVISLVFISFALMLGVLAIGIFGSKTTADFKFTALEMTRTIRLSNYFARLDSIIMAIWVEGIFMKITVFTYIIVKGFSDVLNCDDYRFAVLPIAAIMIPMSVFVSSNIDELYNFLKDKFFYETVIFEVILPLFIFFVAKIRRLDKKTNVQQKK</sequence>
<evidence type="ECO:0000256" key="7">
    <source>
        <dbReference type="ARBA" id="ARBA00023136"/>
    </source>
</evidence>
<gene>
    <name evidence="9" type="ordered locus">Thexy_0270</name>
</gene>
<dbReference type="Proteomes" id="UP000007239">
    <property type="component" value="Chromosome"/>
</dbReference>
<dbReference type="eggNOG" id="COG0531">
    <property type="taxonomic scope" value="Bacteria"/>
</dbReference>
<feature type="transmembrane region" description="Helical" evidence="8">
    <location>
        <begin position="157"/>
        <end position="176"/>
    </location>
</feature>
<comment type="subcellular location">
    <subcellularLocation>
        <location evidence="1">Membrane</location>
        <topology evidence="1">Multi-pass membrane protein</topology>
    </subcellularLocation>
</comment>
<evidence type="ECO:0000256" key="8">
    <source>
        <dbReference type="SAM" id="Phobius"/>
    </source>
</evidence>
<dbReference type="KEGG" id="txy:Thexy_0270"/>
<feature type="transmembrane region" description="Helical" evidence="8">
    <location>
        <begin position="129"/>
        <end position="150"/>
    </location>
</feature>
<protein>
    <submittedName>
        <fullName evidence="9">Spore germination protein</fullName>
    </submittedName>
</protein>
<evidence type="ECO:0000256" key="6">
    <source>
        <dbReference type="ARBA" id="ARBA00022989"/>
    </source>
</evidence>
<dbReference type="GO" id="GO:0016020">
    <property type="term" value="C:membrane"/>
    <property type="evidence" value="ECO:0007669"/>
    <property type="project" value="UniProtKB-SubCell"/>
</dbReference>